<dbReference type="InterPro" id="IPR009014">
    <property type="entry name" value="Transketo_C/PFOR_II"/>
</dbReference>
<dbReference type="SUPFAM" id="SSF52518">
    <property type="entry name" value="Thiamin diphosphate-binding fold (THDP-binding)"/>
    <property type="match status" value="1"/>
</dbReference>
<keyword evidence="15" id="KW-1185">Reference proteome</keyword>
<evidence type="ECO:0000256" key="8">
    <source>
        <dbReference type="ARBA" id="ARBA00022723"/>
    </source>
</evidence>
<evidence type="ECO:0000256" key="11">
    <source>
        <dbReference type="ARBA" id="ARBA00023052"/>
    </source>
</evidence>
<name>A0AAV8RGQ9_ENSVE</name>
<evidence type="ECO:0000256" key="3">
    <source>
        <dbReference type="ARBA" id="ARBA00004980"/>
    </source>
</evidence>
<dbReference type="Gene3D" id="3.40.50.920">
    <property type="match status" value="1"/>
</dbReference>
<sequence length="274" mass="30066">MEQPLLLGHSVRPSPNFNPAQSSVCFVKQPKNLTKQIEQHAVTFAAGLATEGLKPFCAIYSSFLQRGYDQVVHDVDLQKIPVRFALDRAGLVGADGPTHCGAFDITYMACLPNMIVMAPADEAELIHMVATAAAIDGRPSCFRFPRGNGVGVMLPPGNKGAPLEEIGKGRVLMEGNRVAILGYGSIVQTCLKAADPLRAHGVFATVADARFCKPLDVGLIRRLVNEHEILMTVEERLHWRFRISCHSLLELEWPPGWPHEAEANGRQKEALYLH</sequence>
<dbReference type="GO" id="GO:0009228">
    <property type="term" value="P:thiamine biosynthetic process"/>
    <property type="evidence" value="ECO:0007669"/>
    <property type="project" value="UniProtKB-KW"/>
</dbReference>
<dbReference type="PANTHER" id="PTHR43322">
    <property type="entry name" value="1-D-DEOXYXYLULOSE 5-PHOSPHATE SYNTHASE-RELATED"/>
    <property type="match status" value="1"/>
</dbReference>
<evidence type="ECO:0000256" key="9">
    <source>
        <dbReference type="ARBA" id="ARBA00022842"/>
    </source>
</evidence>
<dbReference type="PANTHER" id="PTHR43322:SF4">
    <property type="entry name" value="1-DEOXY-D-XYLULOSE-5-PHOSPHATE SYNTHASE 2, CHLOROPLASTIC-RELATED"/>
    <property type="match status" value="1"/>
</dbReference>
<dbReference type="SUPFAM" id="SSF52922">
    <property type="entry name" value="TK C-terminal domain-like"/>
    <property type="match status" value="1"/>
</dbReference>
<keyword evidence="12" id="KW-0414">Isoprene biosynthesis</keyword>
<dbReference type="GO" id="GO:0046872">
    <property type="term" value="F:metal ion binding"/>
    <property type="evidence" value="ECO:0007669"/>
    <property type="project" value="UniProtKB-KW"/>
</dbReference>
<dbReference type="InterPro" id="IPR005475">
    <property type="entry name" value="Transketolase-like_Pyr-bd"/>
</dbReference>
<dbReference type="GO" id="GO:0008661">
    <property type="term" value="F:1-deoxy-D-xylulose-5-phosphate synthase activity"/>
    <property type="evidence" value="ECO:0007669"/>
    <property type="project" value="UniProtKB-EC"/>
</dbReference>
<dbReference type="SMART" id="SM00861">
    <property type="entry name" value="Transket_pyr"/>
    <property type="match status" value="1"/>
</dbReference>
<reference evidence="14 15" key="1">
    <citation type="submission" date="2022-12" db="EMBL/GenBank/DDBJ databases">
        <title>Chromosome-scale assembly of the Ensete ventricosum genome.</title>
        <authorList>
            <person name="Dussert Y."/>
            <person name="Stocks J."/>
            <person name="Wendawek A."/>
            <person name="Woldeyes F."/>
            <person name="Nichols R.A."/>
            <person name="Borrell J.S."/>
        </authorList>
    </citation>
    <scope>NUCLEOTIDE SEQUENCE [LARGE SCALE GENOMIC DNA]</scope>
    <source>
        <strain evidence="15">cv. Maze</strain>
        <tissue evidence="14">Seeds</tissue>
    </source>
</reference>
<proteinExistence type="inferred from homology"/>
<dbReference type="CDD" id="cd07033">
    <property type="entry name" value="TPP_PYR_DXS_TK_like"/>
    <property type="match status" value="1"/>
</dbReference>
<dbReference type="InterPro" id="IPR033248">
    <property type="entry name" value="Transketolase_C"/>
</dbReference>
<evidence type="ECO:0000313" key="14">
    <source>
        <dbReference type="EMBL" id="KAJ8499857.1"/>
    </source>
</evidence>
<comment type="caution">
    <text evidence="14">The sequence shown here is derived from an EMBL/GenBank/DDBJ whole genome shotgun (WGS) entry which is preliminary data.</text>
</comment>
<organism evidence="14 15">
    <name type="scientific">Ensete ventricosum</name>
    <name type="common">Abyssinian banana</name>
    <name type="synonym">Musa ensete</name>
    <dbReference type="NCBI Taxonomy" id="4639"/>
    <lineage>
        <taxon>Eukaryota</taxon>
        <taxon>Viridiplantae</taxon>
        <taxon>Streptophyta</taxon>
        <taxon>Embryophyta</taxon>
        <taxon>Tracheophyta</taxon>
        <taxon>Spermatophyta</taxon>
        <taxon>Magnoliopsida</taxon>
        <taxon>Liliopsida</taxon>
        <taxon>Zingiberales</taxon>
        <taxon>Musaceae</taxon>
        <taxon>Ensete</taxon>
    </lineage>
</organism>
<gene>
    <name evidence="14" type="ORF">OPV22_010409</name>
</gene>
<dbReference type="InterPro" id="IPR020826">
    <property type="entry name" value="Transketolase_BS"/>
</dbReference>
<evidence type="ECO:0000256" key="6">
    <source>
        <dbReference type="ARBA" id="ARBA00013150"/>
    </source>
</evidence>
<dbReference type="PROSITE" id="PS00802">
    <property type="entry name" value="TRANSKETOLASE_2"/>
    <property type="match status" value="1"/>
</dbReference>
<keyword evidence="8" id="KW-0479">Metal-binding</keyword>
<protein>
    <recommendedName>
        <fullName evidence="6">1-deoxy-D-xylulose-5-phosphate synthase</fullName>
        <ecNumber evidence="6">2.2.1.7</ecNumber>
    </recommendedName>
</protein>
<evidence type="ECO:0000256" key="7">
    <source>
        <dbReference type="ARBA" id="ARBA00022679"/>
    </source>
</evidence>
<keyword evidence="7" id="KW-0808">Transferase</keyword>
<evidence type="ECO:0000313" key="15">
    <source>
        <dbReference type="Proteomes" id="UP001222027"/>
    </source>
</evidence>
<evidence type="ECO:0000256" key="5">
    <source>
        <dbReference type="ARBA" id="ARBA00011738"/>
    </source>
</evidence>
<feature type="domain" description="Transketolase-like pyrimidine-binding" evidence="13">
    <location>
        <begin position="1"/>
        <end position="152"/>
    </location>
</feature>
<evidence type="ECO:0000256" key="1">
    <source>
        <dbReference type="ARBA" id="ARBA00001946"/>
    </source>
</evidence>
<keyword evidence="10" id="KW-0784">Thiamine biosynthesis</keyword>
<evidence type="ECO:0000256" key="12">
    <source>
        <dbReference type="ARBA" id="ARBA00023229"/>
    </source>
</evidence>
<evidence type="ECO:0000256" key="4">
    <source>
        <dbReference type="ARBA" id="ARBA00011081"/>
    </source>
</evidence>
<dbReference type="InterPro" id="IPR005477">
    <property type="entry name" value="Dxylulose-5-P_synthase"/>
</dbReference>
<evidence type="ECO:0000256" key="2">
    <source>
        <dbReference type="ARBA" id="ARBA00001964"/>
    </source>
</evidence>
<dbReference type="Pfam" id="PF02779">
    <property type="entry name" value="Transket_pyr"/>
    <property type="match status" value="1"/>
</dbReference>
<dbReference type="EMBL" id="JAQQAF010000003">
    <property type="protein sequence ID" value="KAJ8499857.1"/>
    <property type="molecule type" value="Genomic_DNA"/>
</dbReference>
<dbReference type="Pfam" id="PF02780">
    <property type="entry name" value="Transketolase_C"/>
    <property type="match status" value="1"/>
</dbReference>
<dbReference type="Proteomes" id="UP001222027">
    <property type="component" value="Unassembled WGS sequence"/>
</dbReference>
<dbReference type="GO" id="GO:0016114">
    <property type="term" value="P:terpenoid biosynthetic process"/>
    <property type="evidence" value="ECO:0007669"/>
    <property type="project" value="InterPro"/>
</dbReference>
<comment type="similarity">
    <text evidence="4">Belongs to the transketolase family. DXPS subfamily.</text>
</comment>
<comment type="subunit">
    <text evidence="5">Homodimer.</text>
</comment>
<dbReference type="Gene3D" id="3.40.50.970">
    <property type="match status" value="1"/>
</dbReference>
<evidence type="ECO:0000256" key="10">
    <source>
        <dbReference type="ARBA" id="ARBA00022977"/>
    </source>
</evidence>
<accession>A0AAV8RGQ9</accession>
<dbReference type="EC" id="2.2.1.7" evidence="6"/>
<comment type="pathway">
    <text evidence="3">Metabolic intermediate biosynthesis; 1-deoxy-D-xylulose 5-phosphate biosynthesis; 1-deoxy-D-xylulose 5-phosphate from D-glyceraldehyde 3-phosphate and pyruvate: step 1/1.</text>
</comment>
<keyword evidence="11" id="KW-0786">Thiamine pyrophosphate</keyword>
<comment type="cofactor">
    <cofactor evidence="2">
        <name>thiamine diphosphate</name>
        <dbReference type="ChEBI" id="CHEBI:58937"/>
    </cofactor>
</comment>
<comment type="cofactor">
    <cofactor evidence="1">
        <name>Mg(2+)</name>
        <dbReference type="ChEBI" id="CHEBI:18420"/>
    </cofactor>
</comment>
<evidence type="ECO:0000259" key="13">
    <source>
        <dbReference type="SMART" id="SM00861"/>
    </source>
</evidence>
<dbReference type="InterPro" id="IPR029061">
    <property type="entry name" value="THDP-binding"/>
</dbReference>
<dbReference type="AlphaFoldDB" id="A0AAV8RGQ9"/>
<keyword evidence="9" id="KW-0460">Magnesium</keyword>